<dbReference type="AlphaFoldDB" id="A0A1Q3E5U1"/>
<dbReference type="GO" id="GO:0030599">
    <property type="term" value="F:pectinesterase activity"/>
    <property type="evidence" value="ECO:0007669"/>
    <property type="project" value="InterPro"/>
</dbReference>
<dbReference type="SUPFAM" id="SSF55620">
    <property type="entry name" value="Tetrahydrobiopterin biosynthesis enzymes-like"/>
    <property type="match status" value="2"/>
</dbReference>
<dbReference type="GO" id="GO:0045490">
    <property type="term" value="P:pectin catabolic process"/>
    <property type="evidence" value="ECO:0007669"/>
    <property type="project" value="UniProtKB-UniPathway"/>
</dbReference>
<keyword evidence="6" id="KW-0560">Oxidoreductase</keyword>
<accession>A0A1Q3E5U1</accession>
<reference evidence="9 10" key="2">
    <citation type="submission" date="2017-02" db="EMBL/GenBank/DDBJ databases">
        <title>A genome survey and senescence transcriptome analysis in Lentinula edodes.</title>
        <authorList>
            <person name="Sakamoto Y."/>
            <person name="Nakade K."/>
            <person name="Sato S."/>
            <person name="Yoshida Y."/>
            <person name="Miyazaki K."/>
            <person name="Natsume S."/>
            <person name="Konno N."/>
        </authorList>
    </citation>
    <scope>NUCLEOTIDE SEQUENCE [LARGE SCALE GENOMIC DNA]</scope>
    <source>
        <strain evidence="9 10">NBRC 111202</strain>
    </source>
</reference>
<gene>
    <name evidence="9" type="ORF">LENED_004287</name>
</gene>
<dbReference type="UniPathway" id="UPA00545">
    <property type="reaction ID" value="UER00823"/>
</dbReference>
<dbReference type="InterPro" id="IPR011050">
    <property type="entry name" value="Pectin_lyase_fold/virulence"/>
</dbReference>
<evidence type="ECO:0000256" key="7">
    <source>
        <dbReference type="ARBA" id="ARBA00023085"/>
    </source>
</evidence>
<keyword evidence="7" id="KW-0063">Aspartyl esterase</keyword>
<dbReference type="Gene3D" id="2.160.20.10">
    <property type="entry name" value="Single-stranded right-handed beta-helix, Pectin lyase-like"/>
    <property type="match status" value="1"/>
</dbReference>
<dbReference type="GO" id="GO:0016491">
    <property type="term" value="F:oxidoreductase activity"/>
    <property type="evidence" value="ECO:0007669"/>
    <property type="project" value="UniProtKB-KW"/>
</dbReference>
<dbReference type="Pfam" id="PF01014">
    <property type="entry name" value="Uricase"/>
    <property type="match status" value="2"/>
</dbReference>
<evidence type="ECO:0000259" key="8">
    <source>
        <dbReference type="Pfam" id="PF01095"/>
    </source>
</evidence>
<keyword evidence="4" id="KW-0659">Purine metabolism</keyword>
<comment type="pathway">
    <text evidence="1">Purine metabolism; urate degradation; (S)-allantoin from urate: step 1/3.</text>
</comment>
<feature type="domain" description="Pectinesterase catalytic" evidence="8">
    <location>
        <begin position="355"/>
        <end position="573"/>
    </location>
</feature>
<evidence type="ECO:0000313" key="9">
    <source>
        <dbReference type="EMBL" id="GAW02622.1"/>
    </source>
</evidence>
<keyword evidence="5" id="KW-0378">Hydrolase</keyword>
<dbReference type="PANTHER" id="PTHR31321">
    <property type="entry name" value="ACYL-COA THIOESTER HYDROLASE YBHC-RELATED"/>
    <property type="match status" value="1"/>
</dbReference>
<evidence type="ECO:0000256" key="5">
    <source>
        <dbReference type="ARBA" id="ARBA00022801"/>
    </source>
</evidence>
<dbReference type="EMBL" id="BDGU01000105">
    <property type="protein sequence ID" value="GAW02622.1"/>
    <property type="molecule type" value="Genomic_DNA"/>
</dbReference>
<protein>
    <submittedName>
        <fullName evidence="9">Carbohydrate esterase family 8 protein</fullName>
    </submittedName>
</protein>
<sequence length="589" mass="64517">MQEYIFLFGDPDTVAERFAVHLGTHIVSKCAHIHKAFVDIERLRWSRIVVGKARRPHRHSFFRDGDEKRTVKVKVDGTAGKDKIQARARAEVNYLMGLKSSGSSFTSFIRDEYRLLKEVDDRIFSTSVDLNYRFAPIRISPPQDENKLDIVIPALDQAEAGSVWDATILDRARTITFEVFAEDESASVQAILYKMSQRIIAENASVQSVTLSPQFLLCQVQKPAGQSPLEGCPAGTIYVSADSSESLYANFTKVQDAVDSLTDDGELAVILIGEGQYFETVNVTRSSPLTILGQLPASYAIVPISTPFANASQPNLVQIFNTVFVENGIDDAATAVLTVAPNGAAALIGAGTTGAPTQGAFGNVDFKMYNVDIQNRASLTFAISQALATDISYANASFYGCGFSSFQDTWYTGKNASTYVVDSVIFGQTDYLFGFGTAWFQNVILAARGCGGGTAAWKGTNSSLTERVLRYGAYIADSQIIRSPDANATLNITDGCYLGRPWNDWAVTVYLNTFMEDIIQPVGWEAFDSARPTIMNTTFYAEYNSTGPGGDTSSRLSIEHLLTAEQAQEFTVDGVFLEHPSWIDYGYLY</sequence>
<dbReference type="InterPro" id="IPR012334">
    <property type="entry name" value="Pectin_lyas_fold"/>
</dbReference>
<dbReference type="UniPathway" id="UPA00394">
    <property type="reaction ID" value="UER00650"/>
</dbReference>
<evidence type="ECO:0000256" key="1">
    <source>
        <dbReference type="ARBA" id="ARBA00004831"/>
    </source>
</evidence>
<dbReference type="GO" id="GO:0006144">
    <property type="term" value="P:purine nucleobase metabolic process"/>
    <property type="evidence" value="ECO:0007669"/>
    <property type="project" value="UniProtKB-KW"/>
</dbReference>
<dbReference type="PANTHER" id="PTHR31321:SF137">
    <property type="entry name" value="PECTIN METHYL ESTERASE (EUROFUNG)"/>
    <property type="match status" value="1"/>
</dbReference>
<dbReference type="PRINTS" id="PR00093">
    <property type="entry name" value="URICASE"/>
</dbReference>
<comment type="similarity">
    <text evidence="3">Belongs to the pectinesterase family.</text>
</comment>
<reference evidence="9 10" key="1">
    <citation type="submission" date="2016-08" db="EMBL/GenBank/DDBJ databases">
        <authorList>
            <consortium name="Lentinula edodes genome sequencing consortium"/>
            <person name="Sakamoto Y."/>
            <person name="Nakade K."/>
            <person name="Sato S."/>
            <person name="Yoshida Y."/>
            <person name="Miyazaki K."/>
            <person name="Natsume S."/>
            <person name="Konno N."/>
        </authorList>
    </citation>
    <scope>NUCLEOTIDE SEQUENCE [LARGE SCALE GENOMIC DNA]</scope>
    <source>
        <strain evidence="9 10">NBRC 111202</strain>
    </source>
</reference>
<organism evidence="9 10">
    <name type="scientific">Lentinula edodes</name>
    <name type="common">Shiitake mushroom</name>
    <name type="synonym">Lentinus edodes</name>
    <dbReference type="NCBI Taxonomy" id="5353"/>
    <lineage>
        <taxon>Eukaryota</taxon>
        <taxon>Fungi</taxon>
        <taxon>Dikarya</taxon>
        <taxon>Basidiomycota</taxon>
        <taxon>Agaricomycotina</taxon>
        <taxon>Agaricomycetes</taxon>
        <taxon>Agaricomycetidae</taxon>
        <taxon>Agaricales</taxon>
        <taxon>Marasmiineae</taxon>
        <taxon>Omphalotaceae</taxon>
        <taxon>Lentinula</taxon>
    </lineage>
</organism>
<dbReference type="Gene3D" id="3.10.270.10">
    <property type="entry name" value="Urate Oxidase"/>
    <property type="match status" value="1"/>
</dbReference>
<dbReference type="InterPro" id="IPR002042">
    <property type="entry name" value="Uricase"/>
</dbReference>
<comment type="pathway">
    <text evidence="2">Glycan metabolism; pectin degradation; 2-dehydro-3-deoxy-D-gluconate from pectin: step 1/5.</text>
</comment>
<evidence type="ECO:0000313" key="10">
    <source>
        <dbReference type="Proteomes" id="UP000188533"/>
    </source>
</evidence>
<evidence type="ECO:0000256" key="2">
    <source>
        <dbReference type="ARBA" id="ARBA00005184"/>
    </source>
</evidence>
<keyword evidence="10" id="KW-1185">Reference proteome</keyword>
<dbReference type="Pfam" id="PF01095">
    <property type="entry name" value="Pectinesterase"/>
    <property type="match status" value="1"/>
</dbReference>
<dbReference type="GO" id="GO:0042545">
    <property type="term" value="P:cell wall modification"/>
    <property type="evidence" value="ECO:0007669"/>
    <property type="project" value="InterPro"/>
</dbReference>
<dbReference type="InterPro" id="IPR000070">
    <property type="entry name" value="Pectinesterase_cat"/>
</dbReference>
<dbReference type="Proteomes" id="UP000188533">
    <property type="component" value="Unassembled WGS sequence"/>
</dbReference>
<evidence type="ECO:0000256" key="4">
    <source>
        <dbReference type="ARBA" id="ARBA00022631"/>
    </source>
</evidence>
<proteinExistence type="inferred from homology"/>
<dbReference type="STRING" id="5353.A0A1Q3E5U1"/>
<dbReference type="SUPFAM" id="SSF51126">
    <property type="entry name" value="Pectin lyase-like"/>
    <property type="match status" value="1"/>
</dbReference>
<name>A0A1Q3E5U1_LENED</name>
<comment type="caution">
    <text evidence="9">The sequence shown here is derived from an EMBL/GenBank/DDBJ whole genome shotgun (WGS) entry which is preliminary data.</text>
</comment>
<dbReference type="GO" id="GO:0019628">
    <property type="term" value="P:urate catabolic process"/>
    <property type="evidence" value="ECO:0007669"/>
    <property type="project" value="UniProtKB-UniPathway"/>
</dbReference>
<evidence type="ECO:0000256" key="3">
    <source>
        <dbReference type="ARBA" id="ARBA00008891"/>
    </source>
</evidence>
<evidence type="ECO:0000256" key="6">
    <source>
        <dbReference type="ARBA" id="ARBA00023002"/>
    </source>
</evidence>